<evidence type="ECO:0000256" key="1">
    <source>
        <dbReference type="SAM" id="Phobius"/>
    </source>
</evidence>
<keyword evidence="1" id="KW-0812">Transmembrane</keyword>
<keyword evidence="1" id="KW-1133">Transmembrane helix</keyword>
<feature type="transmembrane region" description="Helical" evidence="1">
    <location>
        <begin position="80"/>
        <end position="101"/>
    </location>
</feature>
<evidence type="ECO:0000313" key="3">
    <source>
        <dbReference type="Proteomes" id="UP000228859"/>
    </source>
</evidence>
<evidence type="ECO:0000313" key="2">
    <source>
        <dbReference type="EMBL" id="DAB39005.1"/>
    </source>
</evidence>
<reference evidence="2 3" key="1">
    <citation type="journal article" date="2017" name="Front. Microbiol.">
        <title>Comparative Genomic Analysis of the Class Epsilonproteobacteria and Proposed Reclassification to Epsilonbacteraeota (phyl. nov.).</title>
        <authorList>
            <person name="Waite D.W."/>
            <person name="Vanwonterghem I."/>
            <person name="Rinke C."/>
            <person name="Parks D.H."/>
            <person name="Zhang Y."/>
            <person name="Takai K."/>
            <person name="Sievert S.M."/>
            <person name="Simon J."/>
            <person name="Campbell B.J."/>
            <person name="Hanson T.E."/>
            <person name="Woyke T."/>
            <person name="Klotz M.G."/>
            <person name="Hugenholtz P."/>
        </authorList>
    </citation>
    <scope>NUCLEOTIDE SEQUENCE [LARGE SCALE GENOMIC DNA]</scope>
    <source>
        <strain evidence="2">UBA12443</strain>
    </source>
</reference>
<organism evidence="2 3">
    <name type="scientific">Sulfuricurvum kujiense</name>
    <dbReference type="NCBI Taxonomy" id="148813"/>
    <lineage>
        <taxon>Bacteria</taxon>
        <taxon>Pseudomonadati</taxon>
        <taxon>Campylobacterota</taxon>
        <taxon>Epsilonproteobacteria</taxon>
        <taxon>Campylobacterales</taxon>
        <taxon>Sulfurimonadaceae</taxon>
        <taxon>Sulfuricurvum</taxon>
    </lineage>
</organism>
<dbReference type="EMBL" id="DLUI01000046">
    <property type="protein sequence ID" value="DAB39005.1"/>
    <property type="molecule type" value="Genomic_DNA"/>
</dbReference>
<dbReference type="RefSeq" id="WP_294896832.1">
    <property type="nucleotide sequence ID" value="NZ_DLUI01000046.1"/>
</dbReference>
<gene>
    <name evidence="2" type="ORF">CFH83_02845</name>
</gene>
<proteinExistence type="predicted"/>
<dbReference type="Proteomes" id="UP000228859">
    <property type="component" value="Unassembled WGS sequence"/>
</dbReference>
<sequence>MSTIIMLFILPLGIVVYFWDRRNYAQSLAMFKDYCVQMNHADLSENEKMDRIDEMFYQNGYIRIERADSRLVIEKKHFNIGMLFICLGALTYIGLFVYLIYYRFFLKARRIIVDLGGEEIMREEKK</sequence>
<name>A0A2D3WGH8_9BACT</name>
<protein>
    <submittedName>
        <fullName evidence="2">Uncharacterized protein</fullName>
    </submittedName>
</protein>
<keyword evidence="1" id="KW-0472">Membrane</keyword>
<accession>A0A2D3WGH8</accession>
<comment type="caution">
    <text evidence="2">The sequence shown here is derived from an EMBL/GenBank/DDBJ whole genome shotgun (WGS) entry which is preliminary data.</text>
</comment>
<dbReference type="AlphaFoldDB" id="A0A2D3WGH8"/>